<dbReference type="Proteomes" id="UP000471147">
    <property type="component" value="Unassembled WGS sequence"/>
</dbReference>
<dbReference type="AlphaFoldDB" id="A0A6I4M5N3"/>
<evidence type="ECO:0000259" key="1">
    <source>
        <dbReference type="Pfam" id="PF00656"/>
    </source>
</evidence>
<organism evidence="2 3">
    <name type="scientific">Sphingorhabdus profundilacus</name>
    <dbReference type="NCBI Taxonomy" id="2509718"/>
    <lineage>
        <taxon>Bacteria</taxon>
        <taxon>Pseudomonadati</taxon>
        <taxon>Pseudomonadota</taxon>
        <taxon>Alphaproteobacteria</taxon>
        <taxon>Sphingomonadales</taxon>
        <taxon>Sphingomonadaceae</taxon>
        <taxon>Sphingorhabdus</taxon>
    </lineage>
</organism>
<proteinExistence type="predicted"/>
<dbReference type="InterPro" id="IPR011600">
    <property type="entry name" value="Pept_C14_caspase"/>
</dbReference>
<evidence type="ECO:0000313" key="3">
    <source>
        <dbReference type="Proteomes" id="UP000471147"/>
    </source>
</evidence>
<dbReference type="Gene3D" id="3.40.50.1460">
    <property type="match status" value="1"/>
</dbReference>
<dbReference type="GO" id="GO:0004197">
    <property type="term" value="F:cysteine-type endopeptidase activity"/>
    <property type="evidence" value="ECO:0007669"/>
    <property type="project" value="InterPro"/>
</dbReference>
<feature type="domain" description="Peptidase C14 caspase" evidence="1">
    <location>
        <begin position="4"/>
        <end position="204"/>
    </location>
</feature>
<protein>
    <recommendedName>
        <fullName evidence="1">Peptidase C14 caspase domain-containing protein</fullName>
    </recommendedName>
</protein>
<keyword evidence="3" id="KW-1185">Reference proteome</keyword>
<evidence type="ECO:0000313" key="2">
    <source>
        <dbReference type="EMBL" id="MVZ97928.1"/>
    </source>
</evidence>
<reference evidence="2 3" key="1">
    <citation type="submission" date="2019-01" db="EMBL/GenBank/DDBJ databases">
        <title>Sphingorhabdus lacus sp.nov., isolated from an oligotrophic freshwater lake.</title>
        <authorList>
            <person name="Park M."/>
        </authorList>
    </citation>
    <scope>NUCLEOTIDE SEQUENCE [LARGE SCALE GENOMIC DNA]</scope>
    <source>
        <strain evidence="2 3">IMCC26285</strain>
    </source>
</reference>
<gene>
    <name evidence="2" type="ORF">EUU23_09435</name>
</gene>
<sequence>MPDHAIVVGIGHYPTLGAGGKQPNDLPGAVEDANEMAAWLAEQGGATVTKITSTGLNDGPWEVASIRPNGQDVEDAFKPFVTADNRVGSRLTVFMAGHGIAPAARSRSLILADAQNSKQPWVPACEASAWIDWFALQTQFDEFVLWMDCCGNTGLEYERRGPPVRRGVSRAGNAAPVFMAFASGNGREAYEGPTKDGVIRGYFTDRLLAGLGGAAVGLDGEVRSASLASFLRNESAVVVDGNTPSAPARPPADVVQQDDLLFAKHPFPNYEFRIRDTQGNILPDGTTVTAYRPNSEFNLKGDVQGGWVSFNLPVGLVKLTAPGIEKYMEIAAAAEKRIEA</sequence>
<comment type="caution">
    <text evidence="2">The sequence shown here is derived from an EMBL/GenBank/DDBJ whole genome shotgun (WGS) entry which is preliminary data.</text>
</comment>
<dbReference type="Pfam" id="PF00656">
    <property type="entry name" value="Peptidase_C14"/>
    <property type="match status" value="1"/>
</dbReference>
<dbReference type="GO" id="GO:0006508">
    <property type="term" value="P:proteolysis"/>
    <property type="evidence" value="ECO:0007669"/>
    <property type="project" value="InterPro"/>
</dbReference>
<accession>A0A6I4M5N3</accession>
<dbReference type="EMBL" id="SDWJ01000002">
    <property type="protein sequence ID" value="MVZ97928.1"/>
    <property type="molecule type" value="Genomic_DNA"/>
</dbReference>
<name>A0A6I4M5N3_9SPHN</name>
<dbReference type="RefSeq" id="WP_160353903.1">
    <property type="nucleotide sequence ID" value="NZ_SDWJ01000002.1"/>
</dbReference>
<dbReference type="OrthoDB" id="8447555at2"/>